<evidence type="ECO:0000256" key="3">
    <source>
        <dbReference type="ARBA" id="ARBA00022527"/>
    </source>
</evidence>
<keyword evidence="5" id="KW-0808">Transferase</keyword>
<keyword evidence="4" id="KW-0597">Phosphoprotein</keyword>
<feature type="region of interest" description="Disordered" evidence="11">
    <location>
        <begin position="76"/>
        <end position="98"/>
    </location>
</feature>
<dbReference type="EC" id="2.7.11.1" evidence="2"/>
<dbReference type="InterPro" id="IPR000719">
    <property type="entry name" value="Prot_kinase_dom"/>
</dbReference>
<dbReference type="FunFam" id="1.10.510.10:FF:000121">
    <property type="entry name" value="Serine/threonine-protein kinase nrc-2"/>
    <property type="match status" value="1"/>
</dbReference>
<evidence type="ECO:0000259" key="12">
    <source>
        <dbReference type="PROSITE" id="PS50011"/>
    </source>
</evidence>
<dbReference type="Pfam" id="PF00069">
    <property type="entry name" value="Pkinase"/>
    <property type="match status" value="1"/>
</dbReference>
<gene>
    <name evidence="13" type="ORF">FB192DRAFT_1333764</name>
</gene>
<evidence type="ECO:0000256" key="7">
    <source>
        <dbReference type="ARBA" id="ARBA00022777"/>
    </source>
</evidence>
<sequence length="546" mass="61009">MDASIKSPSSYGTPHFSRIRSFFSSSRYDSNQHSASTIHGFSMPNDFGDLQHQKGLKSNSWFSSSVSTIVNKSSNSSSISITSHHKSPPPTPAMPPSSMIALDDMIKKPSPSLYTLDRKVLSATKNMNRRSYAANSVKIRQVEVGPSSFSKIRMLGKGDVGRVYLVKQKGTDKTMAMKVLSKKEMLRRNKVKRVLAEQEILSSANHPFIVSLYHSFQSQDHLYFVMEYCLGGEFFRALQSRPGKCLTEEGAKFYAAEVIAALEYLHLQGFIYRDLKPENILLHQSGHLMLTDFDLSKQSFPPAPPGIVKSNSPHIPPSIDTKCCNSHLRTNSFVGTEEYIAPEVIRSWGHSSSVDWWTLGILIYEMLYGTTPFKGSNRNETFYHIMNSDISFPPPHKKQPQAVSNTCKHLIRRLLDKQEAKRLGSRAGGASEVKAHPFFKSLKFALLRHMTPPIVPGATAAPSTFYRPPPLNQKNTSLDLDADEAISITTHGEFQSVNVQDPFAKFNSVTLYHEGDSDSETIALSSDDESDDHVENEKVLTYHTQP</sequence>
<name>A0A8H4B9R9_MUCCL</name>
<dbReference type="Proteomes" id="UP000469890">
    <property type="component" value="Unassembled WGS sequence"/>
</dbReference>
<dbReference type="CDD" id="cd05574">
    <property type="entry name" value="STKc_phototropin_like"/>
    <property type="match status" value="1"/>
</dbReference>
<dbReference type="GO" id="GO:0005524">
    <property type="term" value="F:ATP binding"/>
    <property type="evidence" value="ECO:0007669"/>
    <property type="project" value="UniProtKB-KW"/>
</dbReference>
<evidence type="ECO:0000256" key="2">
    <source>
        <dbReference type="ARBA" id="ARBA00012513"/>
    </source>
</evidence>
<evidence type="ECO:0000313" key="14">
    <source>
        <dbReference type="Proteomes" id="UP000469890"/>
    </source>
</evidence>
<keyword evidence="6" id="KW-0547">Nucleotide-binding</keyword>
<dbReference type="Gene3D" id="3.30.200.20">
    <property type="entry name" value="Phosphorylase Kinase, domain 1"/>
    <property type="match status" value="1"/>
</dbReference>
<comment type="similarity">
    <text evidence="1">Belongs to the protein kinase superfamily. AGC Ser/Thr protein kinase family.</text>
</comment>
<evidence type="ECO:0000256" key="1">
    <source>
        <dbReference type="ARBA" id="ARBA00009903"/>
    </source>
</evidence>
<evidence type="ECO:0000256" key="11">
    <source>
        <dbReference type="SAM" id="MobiDB-lite"/>
    </source>
</evidence>
<dbReference type="PROSITE" id="PS50011">
    <property type="entry name" value="PROTEIN_KINASE_DOM"/>
    <property type="match status" value="1"/>
</dbReference>
<dbReference type="InterPro" id="IPR011009">
    <property type="entry name" value="Kinase-like_dom_sf"/>
</dbReference>
<evidence type="ECO:0000313" key="13">
    <source>
        <dbReference type="EMBL" id="KAF1798051.1"/>
    </source>
</evidence>
<comment type="catalytic activity">
    <reaction evidence="10">
        <text>L-seryl-[protein] + ATP = O-phospho-L-seryl-[protein] + ADP + H(+)</text>
        <dbReference type="Rhea" id="RHEA:17989"/>
        <dbReference type="Rhea" id="RHEA-COMP:9863"/>
        <dbReference type="Rhea" id="RHEA-COMP:11604"/>
        <dbReference type="ChEBI" id="CHEBI:15378"/>
        <dbReference type="ChEBI" id="CHEBI:29999"/>
        <dbReference type="ChEBI" id="CHEBI:30616"/>
        <dbReference type="ChEBI" id="CHEBI:83421"/>
        <dbReference type="ChEBI" id="CHEBI:456216"/>
        <dbReference type="EC" id="2.7.11.1"/>
    </reaction>
</comment>
<keyword evidence="7 13" id="KW-0418">Kinase</keyword>
<dbReference type="GO" id="GO:0004674">
    <property type="term" value="F:protein serine/threonine kinase activity"/>
    <property type="evidence" value="ECO:0007669"/>
    <property type="project" value="UniProtKB-KW"/>
</dbReference>
<evidence type="ECO:0000256" key="8">
    <source>
        <dbReference type="ARBA" id="ARBA00022840"/>
    </source>
</evidence>
<evidence type="ECO:0000256" key="5">
    <source>
        <dbReference type="ARBA" id="ARBA00022679"/>
    </source>
</evidence>
<dbReference type="PROSITE" id="PS00108">
    <property type="entry name" value="PROTEIN_KINASE_ST"/>
    <property type="match status" value="1"/>
</dbReference>
<feature type="region of interest" description="Disordered" evidence="11">
    <location>
        <begin position="521"/>
        <end position="546"/>
    </location>
</feature>
<evidence type="ECO:0000256" key="9">
    <source>
        <dbReference type="ARBA" id="ARBA00047899"/>
    </source>
</evidence>
<evidence type="ECO:0000256" key="6">
    <source>
        <dbReference type="ARBA" id="ARBA00022741"/>
    </source>
</evidence>
<dbReference type="PANTHER" id="PTHR45637">
    <property type="entry name" value="FLIPPASE KINASE 1-RELATED"/>
    <property type="match status" value="1"/>
</dbReference>
<dbReference type="SMART" id="SM00220">
    <property type="entry name" value="S_TKc"/>
    <property type="match status" value="1"/>
</dbReference>
<protein>
    <recommendedName>
        <fullName evidence="2">non-specific serine/threonine protein kinase</fullName>
        <ecNumber evidence="2">2.7.11.1</ecNumber>
    </recommendedName>
</protein>
<reference evidence="13 14" key="1">
    <citation type="submission" date="2019-09" db="EMBL/GenBank/DDBJ databases">
        <authorList>
            <consortium name="DOE Joint Genome Institute"/>
            <person name="Mondo S.J."/>
            <person name="Navarro-Mendoza M.I."/>
            <person name="Perez-Arques C."/>
            <person name="Panchal S."/>
            <person name="Nicolas F.E."/>
            <person name="Ganguly P."/>
            <person name="Pangilinan J."/>
            <person name="Grigoriev I."/>
            <person name="Heitman J."/>
            <person name="Sanya K."/>
            <person name="Garre V."/>
        </authorList>
    </citation>
    <scope>NUCLEOTIDE SEQUENCE [LARGE SCALE GENOMIC DNA]</scope>
    <source>
        <strain evidence="13 14">MU402</strain>
    </source>
</reference>
<dbReference type="Gene3D" id="1.10.510.10">
    <property type="entry name" value="Transferase(Phosphotransferase) domain 1"/>
    <property type="match status" value="1"/>
</dbReference>
<comment type="catalytic activity">
    <reaction evidence="9">
        <text>L-threonyl-[protein] + ATP = O-phospho-L-threonyl-[protein] + ADP + H(+)</text>
        <dbReference type="Rhea" id="RHEA:46608"/>
        <dbReference type="Rhea" id="RHEA-COMP:11060"/>
        <dbReference type="Rhea" id="RHEA-COMP:11605"/>
        <dbReference type="ChEBI" id="CHEBI:15378"/>
        <dbReference type="ChEBI" id="CHEBI:30013"/>
        <dbReference type="ChEBI" id="CHEBI:30616"/>
        <dbReference type="ChEBI" id="CHEBI:61977"/>
        <dbReference type="ChEBI" id="CHEBI:456216"/>
        <dbReference type="EC" id="2.7.11.1"/>
    </reaction>
</comment>
<dbReference type="FunFam" id="3.30.200.20:FF:000524">
    <property type="entry name" value="Non-specific serine/threonine protein kinase"/>
    <property type="match status" value="1"/>
</dbReference>
<feature type="domain" description="Protein kinase" evidence="12">
    <location>
        <begin position="149"/>
        <end position="439"/>
    </location>
</feature>
<organism evidence="13 14">
    <name type="scientific">Mucor circinelloides f. lusitanicus</name>
    <name type="common">Mucor racemosus var. lusitanicus</name>
    <dbReference type="NCBI Taxonomy" id="29924"/>
    <lineage>
        <taxon>Eukaryota</taxon>
        <taxon>Fungi</taxon>
        <taxon>Fungi incertae sedis</taxon>
        <taxon>Mucoromycota</taxon>
        <taxon>Mucoromycotina</taxon>
        <taxon>Mucoromycetes</taxon>
        <taxon>Mucorales</taxon>
        <taxon>Mucorineae</taxon>
        <taxon>Mucoraceae</taxon>
        <taxon>Mucor</taxon>
    </lineage>
</organism>
<evidence type="ECO:0000256" key="10">
    <source>
        <dbReference type="ARBA" id="ARBA00048679"/>
    </source>
</evidence>
<dbReference type="SUPFAM" id="SSF56112">
    <property type="entry name" value="Protein kinase-like (PK-like)"/>
    <property type="match status" value="1"/>
</dbReference>
<evidence type="ECO:0000256" key="4">
    <source>
        <dbReference type="ARBA" id="ARBA00022553"/>
    </source>
</evidence>
<dbReference type="AlphaFoldDB" id="A0A8H4B9R9"/>
<dbReference type="EMBL" id="JAAECE010000008">
    <property type="protein sequence ID" value="KAF1798051.1"/>
    <property type="molecule type" value="Genomic_DNA"/>
</dbReference>
<proteinExistence type="inferred from homology"/>
<keyword evidence="8" id="KW-0067">ATP-binding</keyword>
<accession>A0A8H4B9R9</accession>
<comment type="caution">
    <text evidence="13">The sequence shown here is derived from an EMBL/GenBank/DDBJ whole genome shotgun (WGS) entry which is preliminary data.</text>
</comment>
<dbReference type="InterPro" id="IPR008271">
    <property type="entry name" value="Ser/Thr_kinase_AS"/>
</dbReference>
<keyword evidence="3" id="KW-0723">Serine/threonine-protein kinase</keyword>